<dbReference type="EMBL" id="VTPC01006468">
    <property type="protein sequence ID" value="KAF2894889.1"/>
    <property type="molecule type" value="Genomic_DNA"/>
</dbReference>
<name>A0A8K0CYQ7_IGNLU</name>
<proteinExistence type="predicted"/>
<dbReference type="OrthoDB" id="8193855at2759"/>
<accession>A0A8K0CYQ7</accession>
<gene>
    <name evidence="2" type="ORF">ILUMI_11283</name>
</gene>
<protein>
    <recommendedName>
        <fullName evidence="1">PiggyBac transposable element-derived protein domain-containing protein</fullName>
    </recommendedName>
</protein>
<evidence type="ECO:0000313" key="2">
    <source>
        <dbReference type="EMBL" id="KAF2894889.1"/>
    </source>
</evidence>
<dbReference type="InterPro" id="IPR029526">
    <property type="entry name" value="PGBD"/>
</dbReference>
<evidence type="ECO:0000313" key="3">
    <source>
        <dbReference type="Proteomes" id="UP000801492"/>
    </source>
</evidence>
<sequence>MLSCPIKSLLVLIRPVTDISGLIYVPSQNEPIDQSMIRFKGRSALKQYIPQKPIKQSYKVWLHADESSYVCQFQVYTGTVGVSVEKDLGKRVVTDLTCTLVGRSSCIFIPFFNLVELQKQLQSELIYACGTVRKGRKNLPINLKEDSKMKRTESEWWISLDGLSFLKWKDRKAVHFLSNYLDFAKRIERDNSKQEISCSKLVCQCNKRMGYVDTFDMYKAKYGIDYKSQKWWHRIFWYFSDMIVVNAFIIFKKGSVSSANIRSLKDFKMAVALGLVGAEKDTTKSDRHRLLKLQFRIKLGTVPVVVCPFIAFPQDVLFAVPGLVRIELDGCVQGT</sequence>
<dbReference type="Pfam" id="PF13843">
    <property type="entry name" value="DDE_Tnp_1_7"/>
    <property type="match status" value="1"/>
</dbReference>
<keyword evidence="3" id="KW-1185">Reference proteome</keyword>
<evidence type="ECO:0000259" key="1">
    <source>
        <dbReference type="Pfam" id="PF13843"/>
    </source>
</evidence>
<organism evidence="2 3">
    <name type="scientific">Ignelater luminosus</name>
    <name type="common">Cucubano</name>
    <name type="synonym">Pyrophorus luminosus</name>
    <dbReference type="NCBI Taxonomy" id="2038154"/>
    <lineage>
        <taxon>Eukaryota</taxon>
        <taxon>Metazoa</taxon>
        <taxon>Ecdysozoa</taxon>
        <taxon>Arthropoda</taxon>
        <taxon>Hexapoda</taxon>
        <taxon>Insecta</taxon>
        <taxon>Pterygota</taxon>
        <taxon>Neoptera</taxon>
        <taxon>Endopterygota</taxon>
        <taxon>Coleoptera</taxon>
        <taxon>Polyphaga</taxon>
        <taxon>Elateriformia</taxon>
        <taxon>Elateroidea</taxon>
        <taxon>Elateridae</taxon>
        <taxon>Agrypninae</taxon>
        <taxon>Pyrophorini</taxon>
        <taxon>Ignelater</taxon>
    </lineage>
</organism>
<dbReference type="PANTHER" id="PTHR46599">
    <property type="entry name" value="PIGGYBAC TRANSPOSABLE ELEMENT-DERIVED PROTEIN 4"/>
    <property type="match status" value="1"/>
</dbReference>
<dbReference type="AlphaFoldDB" id="A0A8K0CYQ7"/>
<dbReference type="Proteomes" id="UP000801492">
    <property type="component" value="Unassembled WGS sequence"/>
</dbReference>
<comment type="caution">
    <text evidence="2">The sequence shown here is derived from an EMBL/GenBank/DDBJ whole genome shotgun (WGS) entry which is preliminary data.</text>
</comment>
<dbReference type="PANTHER" id="PTHR46599:SF3">
    <property type="entry name" value="PIGGYBAC TRANSPOSABLE ELEMENT-DERIVED PROTEIN 4"/>
    <property type="match status" value="1"/>
</dbReference>
<feature type="domain" description="PiggyBac transposable element-derived protein" evidence="1">
    <location>
        <begin position="23"/>
        <end position="248"/>
    </location>
</feature>
<reference evidence="2" key="1">
    <citation type="submission" date="2019-08" db="EMBL/GenBank/DDBJ databases">
        <title>The genome of the North American firefly Photinus pyralis.</title>
        <authorList>
            <consortium name="Photinus pyralis genome working group"/>
            <person name="Fallon T.R."/>
            <person name="Sander Lower S.E."/>
            <person name="Weng J.-K."/>
        </authorList>
    </citation>
    <scope>NUCLEOTIDE SEQUENCE</scope>
    <source>
        <strain evidence="2">TRF0915ILg1</strain>
        <tissue evidence="2">Whole body</tissue>
    </source>
</reference>